<dbReference type="PROSITE" id="PS52016">
    <property type="entry name" value="TONB_DEPENDENT_REC_3"/>
    <property type="match status" value="1"/>
</dbReference>
<dbReference type="STRING" id="266128.ABB25_04735"/>
<evidence type="ECO:0000313" key="18">
    <source>
        <dbReference type="Proteomes" id="UP000051254"/>
    </source>
</evidence>
<protein>
    <submittedName>
        <fullName evidence="17">TonB-dependent receptor</fullName>
    </submittedName>
</protein>
<keyword evidence="7" id="KW-0408">Iron</keyword>
<evidence type="ECO:0000256" key="8">
    <source>
        <dbReference type="ARBA" id="ARBA00023065"/>
    </source>
</evidence>
<gene>
    <name evidence="17" type="ORF">ABB25_04735</name>
</gene>
<evidence type="ECO:0000259" key="15">
    <source>
        <dbReference type="Pfam" id="PF00593"/>
    </source>
</evidence>
<keyword evidence="5 12" id="KW-0812">Transmembrane</keyword>
<dbReference type="InterPro" id="IPR036942">
    <property type="entry name" value="Beta-barrel_TonB_sf"/>
</dbReference>
<dbReference type="Gene3D" id="2.40.170.20">
    <property type="entry name" value="TonB-dependent receptor, beta-barrel domain"/>
    <property type="match status" value="1"/>
</dbReference>
<dbReference type="SUPFAM" id="SSF56935">
    <property type="entry name" value="Porins"/>
    <property type="match status" value="1"/>
</dbReference>
<evidence type="ECO:0000256" key="12">
    <source>
        <dbReference type="PROSITE-ProRule" id="PRU01360"/>
    </source>
</evidence>
<keyword evidence="17" id="KW-0675">Receptor</keyword>
<dbReference type="AlphaFoldDB" id="A0A0R0BRX4"/>
<evidence type="ECO:0000313" key="17">
    <source>
        <dbReference type="EMBL" id="KRG59814.1"/>
    </source>
</evidence>
<keyword evidence="4" id="KW-0410">Iron transport</keyword>
<comment type="caution">
    <text evidence="17">The sequence shown here is derived from an EMBL/GenBank/DDBJ whole genome shotgun (WGS) entry which is preliminary data.</text>
</comment>
<evidence type="ECO:0000256" key="1">
    <source>
        <dbReference type="ARBA" id="ARBA00004571"/>
    </source>
</evidence>
<dbReference type="Pfam" id="PF07715">
    <property type="entry name" value="Plug"/>
    <property type="match status" value="1"/>
</dbReference>
<keyword evidence="6 14" id="KW-0732">Signal</keyword>
<keyword evidence="8" id="KW-0406">Ion transport</keyword>
<dbReference type="PANTHER" id="PTHR32552">
    <property type="entry name" value="FERRICHROME IRON RECEPTOR-RELATED"/>
    <property type="match status" value="1"/>
</dbReference>
<dbReference type="InterPro" id="IPR012910">
    <property type="entry name" value="Plug_dom"/>
</dbReference>
<evidence type="ECO:0000259" key="16">
    <source>
        <dbReference type="Pfam" id="PF07715"/>
    </source>
</evidence>
<keyword evidence="3 12" id="KW-1134">Transmembrane beta strand</keyword>
<keyword evidence="18" id="KW-1185">Reference proteome</keyword>
<evidence type="ECO:0000256" key="2">
    <source>
        <dbReference type="ARBA" id="ARBA00022448"/>
    </source>
</evidence>
<feature type="signal peptide" evidence="14">
    <location>
        <begin position="1"/>
        <end position="28"/>
    </location>
</feature>
<accession>A0A0R0BRX4</accession>
<comment type="subcellular location">
    <subcellularLocation>
        <location evidence="1 12">Cell outer membrane</location>
        <topology evidence="1 12">Multi-pass membrane protein</topology>
    </subcellularLocation>
</comment>
<dbReference type="InterPro" id="IPR000531">
    <property type="entry name" value="Beta-barrel_TonB"/>
</dbReference>
<dbReference type="EMBL" id="LDJH01000006">
    <property type="protein sequence ID" value="KRG59814.1"/>
    <property type="molecule type" value="Genomic_DNA"/>
</dbReference>
<keyword evidence="10 12" id="KW-0472">Membrane</keyword>
<evidence type="ECO:0000256" key="7">
    <source>
        <dbReference type="ARBA" id="ARBA00023004"/>
    </source>
</evidence>
<organism evidence="17 18">
    <name type="scientific">Stenotrophomonas koreensis</name>
    <dbReference type="NCBI Taxonomy" id="266128"/>
    <lineage>
        <taxon>Bacteria</taxon>
        <taxon>Pseudomonadati</taxon>
        <taxon>Pseudomonadota</taxon>
        <taxon>Gammaproteobacteria</taxon>
        <taxon>Lysobacterales</taxon>
        <taxon>Lysobacteraceae</taxon>
        <taxon>Stenotrophomonas</taxon>
    </lineage>
</organism>
<feature type="domain" description="TonB-dependent receptor plug" evidence="16">
    <location>
        <begin position="58"/>
        <end position="169"/>
    </location>
</feature>
<dbReference type="Gene3D" id="2.170.130.10">
    <property type="entry name" value="TonB-dependent receptor, plug domain"/>
    <property type="match status" value="1"/>
</dbReference>
<evidence type="ECO:0000256" key="10">
    <source>
        <dbReference type="ARBA" id="ARBA00023136"/>
    </source>
</evidence>
<dbReference type="InterPro" id="IPR039426">
    <property type="entry name" value="TonB-dep_rcpt-like"/>
</dbReference>
<evidence type="ECO:0000256" key="4">
    <source>
        <dbReference type="ARBA" id="ARBA00022496"/>
    </source>
</evidence>
<evidence type="ECO:0000256" key="3">
    <source>
        <dbReference type="ARBA" id="ARBA00022452"/>
    </source>
</evidence>
<evidence type="ECO:0000256" key="6">
    <source>
        <dbReference type="ARBA" id="ARBA00022729"/>
    </source>
</evidence>
<feature type="chain" id="PRO_5006392881" evidence="14">
    <location>
        <begin position="29"/>
        <end position="799"/>
    </location>
</feature>
<dbReference type="GO" id="GO:0009279">
    <property type="term" value="C:cell outer membrane"/>
    <property type="evidence" value="ECO:0007669"/>
    <property type="project" value="UniProtKB-SubCell"/>
</dbReference>
<dbReference type="Proteomes" id="UP000051254">
    <property type="component" value="Unassembled WGS sequence"/>
</dbReference>
<dbReference type="PANTHER" id="PTHR32552:SF89">
    <property type="entry name" value="CATECHOLATE SIDEROPHORE RECEPTOR FIU"/>
    <property type="match status" value="1"/>
</dbReference>
<dbReference type="GO" id="GO:0015344">
    <property type="term" value="F:siderophore uptake transmembrane transporter activity"/>
    <property type="evidence" value="ECO:0007669"/>
    <property type="project" value="TreeGrafter"/>
</dbReference>
<feature type="domain" description="TonB-dependent receptor-like beta-barrel" evidence="15">
    <location>
        <begin position="406"/>
        <end position="768"/>
    </location>
</feature>
<dbReference type="PATRIC" id="fig|266128.3.peg.2602"/>
<keyword evidence="2 12" id="KW-0813">Transport</keyword>
<sequence length="799" mass="85717">MLHISRIQPLPRVSLLALLLVPAMAAYANDGMDSTAAVDTAGTAAAATLDQVQVIGKATSYAKTTVRQETLARQPVLGSVNGVLNESPGVVVTEGDPYGTSVWTTQINIRGFVTGRDTQQIGTTIDGLPNGGSSYGGGSLANRYIDTLDLETVEISQGTADISSRSNEALGGTLNFLTSDPLDAQRVRFVVGTGQHEASKYYVRYDTGLLNNSTRAWVSASSARNVDWSDGSGQAKSDHLAGKFVTELDQWTLSGYLSYNDALEPEYGSVSLAQFASRPDQDNLVGTLTGIPYLDQNFRSGSAALRQNTFGYLRGAFDAGNGVKATVTAYGHQMDGRGDWLPPYLVDVTADGAGNPESEYTGGSTVFGGGPLGNLYYVNPDLSAAQASAGCIGQAGIPAQYAPNCYPNGAAGAMSYRHTHYDNERYGLTADLEWTRAFGRIENTVRGGLWLEQFDRTVTRDWHRLLNVGTDISFDATPYWVQFADAYEADEQMYYIEDVMRLDRFTARLGLKQFVLDQSRNRVIGDSGKVRSDTSSDPLFSAGFTYAPEAIQGGEFFAGFSQNFRAIPQGVLGGSNQAELARVEPETADNLELGFRLNQWPLTASVTLYNIKFDNRIEFLPANLVSGIDYLGQVDGVYENVGGVESHGVEAAFGYGWDNGWRVNAAYTWNQSEYVGSGDAARDAALGIAVGNAVMGQTEHILVASADWQGESVTAGISGRYLGAREINRANSAELPAVTVFNANLGFDLTDLSPRLKGVKAGLVISNLTDKRYLAGLDGENAAFIGAPRTASFQLTVDL</sequence>
<evidence type="ECO:0000256" key="13">
    <source>
        <dbReference type="RuleBase" id="RU003357"/>
    </source>
</evidence>
<evidence type="ECO:0000256" key="9">
    <source>
        <dbReference type="ARBA" id="ARBA00023077"/>
    </source>
</evidence>
<name>A0A0R0BRX4_9GAMM</name>
<evidence type="ECO:0000256" key="5">
    <source>
        <dbReference type="ARBA" id="ARBA00022692"/>
    </source>
</evidence>
<proteinExistence type="inferred from homology"/>
<keyword evidence="9 13" id="KW-0798">TonB box</keyword>
<reference evidence="17 18" key="1">
    <citation type="submission" date="2015-05" db="EMBL/GenBank/DDBJ databases">
        <title>Genome sequencing and analysis of members of genus Stenotrophomonas.</title>
        <authorList>
            <person name="Patil P.P."/>
            <person name="Midha S."/>
            <person name="Patil P.B."/>
        </authorList>
    </citation>
    <scope>NUCLEOTIDE SEQUENCE [LARGE SCALE GENOMIC DNA]</scope>
    <source>
        <strain evidence="17 18">DSM 17805</strain>
    </source>
</reference>
<dbReference type="Pfam" id="PF00593">
    <property type="entry name" value="TonB_dep_Rec_b-barrel"/>
    <property type="match status" value="1"/>
</dbReference>
<comment type="similarity">
    <text evidence="12 13">Belongs to the TonB-dependent receptor family.</text>
</comment>
<evidence type="ECO:0000256" key="14">
    <source>
        <dbReference type="SAM" id="SignalP"/>
    </source>
</evidence>
<evidence type="ECO:0000256" key="11">
    <source>
        <dbReference type="ARBA" id="ARBA00023237"/>
    </source>
</evidence>
<keyword evidence="11 12" id="KW-0998">Cell outer membrane</keyword>
<dbReference type="InterPro" id="IPR037066">
    <property type="entry name" value="Plug_dom_sf"/>
</dbReference>